<gene>
    <name evidence="1" type="ORF">QJS10_CPB15g01201</name>
</gene>
<comment type="caution">
    <text evidence="1">The sequence shown here is derived from an EMBL/GenBank/DDBJ whole genome shotgun (WGS) entry which is preliminary data.</text>
</comment>
<dbReference type="EMBL" id="JAUJYO010000015">
    <property type="protein sequence ID" value="KAK1296071.1"/>
    <property type="molecule type" value="Genomic_DNA"/>
</dbReference>
<sequence length="187" mass="20434">MVIDAPSSSMRSLRKVVLPTGEELVDERQVQHYTVEYYKALLNKESFRPVPPCWIFPKVLGDDLIIFAPITRDSGRAIRNILSDFAGLSGLELNSGKSSTFCGGRNDLHQLFSLELGIPRASLPIGSRRGTCQRTISGKRSPLPLALGYGLGSLHPDYGYDRKSNGGIPLGTPSGPRLQNLNVVARE</sequence>
<evidence type="ECO:0000313" key="1">
    <source>
        <dbReference type="EMBL" id="KAK1296071.1"/>
    </source>
</evidence>
<evidence type="ECO:0000313" key="2">
    <source>
        <dbReference type="Proteomes" id="UP001180020"/>
    </source>
</evidence>
<evidence type="ECO:0008006" key="3">
    <source>
        <dbReference type="Google" id="ProtNLM"/>
    </source>
</evidence>
<reference evidence="1" key="2">
    <citation type="submission" date="2023-06" db="EMBL/GenBank/DDBJ databases">
        <authorList>
            <person name="Ma L."/>
            <person name="Liu K.-W."/>
            <person name="Li Z."/>
            <person name="Hsiao Y.-Y."/>
            <person name="Qi Y."/>
            <person name="Fu T."/>
            <person name="Tang G."/>
            <person name="Zhang D."/>
            <person name="Sun W.-H."/>
            <person name="Liu D.-K."/>
            <person name="Li Y."/>
            <person name="Chen G.-Z."/>
            <person name="Liu X.-D."/>
            <person name="Liao X.-Y."/>
            <person name="Jiang Y.-T."/>
            <person name="Yu X."/>
            <person name="Hao Y."/>
            <person name="Huang J."/>
            <person name="Zhao X.-W."/>
            <person name="Ke S."/>
            <person name="Chen Y.-Y."/>
            <person name="Wu W.-L."/>
            <person name="Hsu J.-L."/>
            <person name="Lin Y.-F."/>
            <person name="Huang M.-D."/>
            <person name="Li C.-Y."/>
            <person name="Huang L."/>
            <person name="Wang Z.-W."/>
            <person name="Zhao X."/>
            <person name="Zhong W.-Y."/>
            <person name="Peng D.-H."/>
            <person name="Ahmad S."/>
            <person name="Lan S."/>
            <person name="Zhang J.-S."/>
            <person name="Tsai W.-C."/>
            <person name="Van De Peer Y."/>
            <person name="Liu Z.-J."/>
        </authorList>
    </citation>
    <scope>NUCLEOTIDE SEQUENCE</scope>
    <source>
        <strain evidence="1">CP</strain>
        <tissue evidence="1">Leaves</tissue>
    </source>
</reference>
<organism evidence="1 2">
    <name type="scientific">Acorus calamus</name>
    <name type="common">Sweet flag</name>
    <dbReference type="NCBI Taxonomy" id="4465"/>
    <lineage>
        <taxon>Eukaryota</taxon>
        <taxon>Viridiplantae</taxon>
        <taxon>Streptophyta</taxon>
        <taxon>Embryophyta</taxon>
        <taxon>Tracheophyta</taxon>
        <taxon>Spermatophyta</taxon>
        <taxon>Magnoliopsida</taxon>
        <taxon>Liliopsida</taxon>
        <taxon>Acoraceae</taxon>
        <taxon>Acorus</taxon>
    </lineage>
</organism>
<dbReference type="AlphaFoldDB" id="A0AAV9D582"/>
<keyword evidence="2" id="KW-1185">Reference proteome</keyword>
<proteinExistence type="predicted"/>
<protein>
    <recommendedName>
        <fullName evidence="3">Reverse transcriptase domain-containing protein</fullName>
    </recommendedName>
</protein>
<reference evidence="1" key="1">
    <citation type="journal article" date="2023" name="Nat. Commun.">
        <title>Diploid and tetraploid genomes of Acorus and the evolution of monocots.</title>
        <authorList>
            <person name="Ma L."/>
            <person name="Liu K.W."/>
            <person name="Li Z."/>
            <person name="Hsiao Y.Y."/>
            <person name="Qi Y."/>
            <person name="Fu T."/>
            <person name="Tang G.D."/>
            <person name="Zhang D."/>
            <person name="Sun W.H."/>
            <person name="Liu D.K."/>
            <person name="Li Y."/>
            <person name="Chen G.Z."/>
            <person name="Liu X.D."/>
            <person name="Liao X.Y."/>
            <person name="Jiang Y.T."/>
            <person name="Yu X."/>
            <person name="Hao Y."/>
            <person name="Huang J."/>
            <person name="Zhao X.W."/>
            <person name="Ke S."/>
            <person name="Chen Y.Y."/>
            <person name="Wu W.L."/>
            <person name="Hsu J.L."/>
            <person name="Lin Y.F."/>
            <person name="Huang M.D."/>
            <person name="Li C.Y."/>
            <person name="Huang L."/>
            <person name="Wang Z.W."/>
            <person name="Zhao X."/>
            <person name="Zhong W.Y."/>
            <person name="Peng D.H."/>
            <person name="Ahmad S."/>
            <person name="Lan S."/>
            <person name="Zhang J.S."/>
            <person name="Tsai W.C."/>
            <person name="Van de Peer Y."/>
            <person name="Liu Z.J."/>
        </authorList>
    </citation>
    <scope>NUCLEOTIDE SEQUENCE</scope>
    <source>
        <strain evidence="1">CP</strain>
    </source>
</reference>
<name>A0AAV9D582_ACOCL</name>
<accession>A0AAV9D582</accession>
<dbReference type="Proteomes" id="UP001180020">
    <property type="component" value="Unassembled WGS sequence"/>
</dbReference>